<evidence type="ECO:0000256" key="1">
    <source>
        <dbReference type="ARBA" id="ARBA00001968"/>
    </source>
</evidence>
<dbReference type="GO" id="GO:0004519">
    <property type="term" value="F:endonuclease activity"/>
    <property type="evidence" value="ECO:0007669"/>
    <property type="project" value="UniProtKB-KW"/>
</dbReference>
<dbReference type="InterPro" id="IPR013408">
    <property type="entry name" value="Cas10/Csm1"/>
</dbReference>
<name>A0A7C4GH30_UNCW3</name>
<dbReference type="InterPro" id="IPR000160">
    <property type="entry name" value="GGDEF_dom"/>
</dbReference>
<evidence type="ECO:0000256" key="4">
    <source>
        <dbReference type="ARBA" id="ARBA00022679"/>
    </source>
</evidence>
<evidence type="ECO:0000256" key="9">
    <source>
        <dbReference type="ARBA" id="ARBA00022839"/>
    </source>
</evidence>
<dbReference type="NCBIfam" id="TIGR02578">
    <property type="entry name" value="cas_TM1811_Csm1"/>
    <property type="match status" value="1"/>
</dbReference>
<keyword evidence="4" id="KW-0808">Transferase</keyword>
<dbReference type="GO" id="GO:0005524">
    <property type="term" value="F:ATP binding"/>
    <property type="evidence" value="ECO:0007669"/>
    <property type="project" value="UniProtKB-KW"/>
</dbReference>
<comment type="similarity">
    <text evidence="2">Belongs to the CRISPR-associated Cas10/Csm1 family.</text>
</comment>
<dbReference type="EMBL" id="DSUT01000096">
    <property type="protein sequence ID" value="HGK28242.1"/>
    <property type="molecule type" value="Genomic_DNA"/>
</dbReference>
<comment type="caution">
    <text evidence="14">The sequence shown here is derived from an EMBL/GenBank/DDBJ whole genome shotgun (WGS) entry which is preliminary data.</text>
</comment>
<protein>
    <recommendedName>
        <fullName evidence="3">CRISPR system single-strand-specific deoxyribonuclease Cas10/Csm1 (subtype III-A)</fullName>
    </recommendedName>
    <alternativeName>
        <fullName evidence="12">Cyclic oligoadenylate synthase</fullName>
    </alternativeName>
</protein>
<dbReference type="SUPFAM" id="SSF109604">
    <property type="entry name" value="HD-domain/PDEase-like"/>
    <property type="match status" value="1"/>
</dbReference>
<comment type="cofactor">
    <cofactor evidence="1">
        <name>a divalent metal cation</name>
        <dbReference type="ChEBI" id="CHEBI:60240"/>
    </cofactor>
</comment>
<sequence>MNSDGDRDFQTVVLAALLHDIGKFAQRTGRHPGRSHPELSSWFASEYLGNEWKQVSDAVGYHHVPAANSAHDPRLALTLVLADWMSSGERRPLPEGETGEPASDALITIFSRLGNSHALSCYPLGVLREDGRLEPSPDITAGQVRYQQLWDSFVVECKAMRRDDFGLLVDQMLAVLEKYTMFVPSAVWRSETDISLYHHLKSTAAIASCLYHDGLDAAALSEQLAAFESPDSSGRAVAHLVGGDVSGIQDFIYNLRAKGALKGLRGRSFYLQLLPEAVAGLVLDEFGLTRANLLYCGGGHFYALIPATPDIESHLADIGRRVDKTLLAAHGGRLGVAFASQELKPRDLGRENFGKAWDNLHARLAREKKRRFSRLLAQPDDVGVVLGPSGSGGEKSACLVCGDETVAKGPDGNPLCSMCASFADLGSSLKEATVLVESRADGRVEHPRTLFDVLANVGREYRFERRPGHEGSAWLLNCTDFVQQGLNGFRFVAKHVPQQDGATAELEDIAGQADGIRRWGVLRMDVDNLGETFKEALKPDRSISRLSVLSYLLHYFFTARVQALSELTEFRDKVYLAYSGGDDLFVIGAWSVLPKFAKRIRDEFREFTSERLDVSAGIFVAPSVKFPVYEAADLAGEAEGTSKREGRSRLTFLGKTLEWHELPFVEEVKAELVGLLNQGLPRAILSILNSARQQAAQATKEAGEGKTPMVPIWRLLYALKRMKERHDRLAQGIQKVEDGVRQGEMFLHPHLDLIVRWAEFETRRKDAEQAPT</sequence>
<dbReference type="GO" id="GO:0004527">
    <property type="term" value="F:exonuclease activity"/>
    <property type="evidence" value="ECO:0007669"/>
    <property type="project" value="UniProtKB-KW"/>
</dbReference>
<dbReference type="Pfam" id="PF22335">
    <property type="entry name" value="Cas10-Cmr2_palm2"/>
    <property type="match status" value="1"/>
</dbReference>
<dbReference type="InterPro" id="IPR052117">
    <property type="entry name" value="Cas10/Csm1_subtype-III-A"/>
</dbReference>
<proteinExistence type="inferred from homology"/>
<keyword evidence="11" id="KW-0051">Antiviral defense</keyword>
<keyword evidence="7" id="KW-0255">Endonuclease</keyword>
<dbReference type="GO" id="GO:0051607">
    <property type="term" value="P:defense response to virus"/>
    <property type="evidence" value="ECO:0007669"/>
    <property type="project" value="UniProtKB-KW"/>
</dbReference>
<keyword evidence="5" id="KW-0540">Nuclease</keyword>
<evidence type="ECO:0000256" key="5">
    <source>
        <dbReference type="ARBA" id="ARBA00022722"/>
    </source>
</evidence>
<dbReference type="GO" id="GO:0016740">
    <property type="term" value="F:transferase activity"/>
    <property type="evidence" value="ECO:0007669"/>
    <property type="project" value="UniProtKB-KW"/>
</dbReference>
<evidence type="ECO:0000256" key="11">
    <source>
        <dbReference type="ARBA" id="ARBA00023118"/>
    </source>
</evidence>
<reference evidence="14" key="1">
    <citation type="journal article" date="2020" name="mSystems">
        <title>Genome- and Community-Level Interaction Insights into Carbon Utilization and Element Cycling Functions of Hydrothermarchaeota in Hydrothermal Sediment.</title>
        <authorList>
            <person name="Zhou Z."/>
            <person name="Liu Y."/>
            <person name="Xu W."/>
            <person name="Pan J."/>
            <person name="Luo Z.H."/>
            <person name="Li M."/>
        </authorList>
    </citation>
    <scope>NUCLEOTIDE SEQUENCE [LARGE SCALE GENOMIC DNA]</scope>
    <source>
        <strain evidence="14">SpSt-488</strain>
    </source>
</reference>
<dbReference type="Gene3D" id="3.30.70.270">
    <property type="match status" value="1"/>
</dbReference>
<evidence type="ECO:0000256" key="8">
    <source>
        <dbReference type="ARBA" id="ARBA00022801"/>
    </source>
</evidence>
<dbReference type="InterPro" id="IPR041062">
    <property type="entry name" value="Csm1_B"/>
</dbReference>
<feature type="domain" description="GGDEF" evidence="13">
    <location>
        <begin position="517"/>
        <end position="655"/>
    </location>
</feature>
<dbReference type="InterPro" id="IPR043128">
    <property type="entry name" value="Rev_trsase/Diguanyl_cyclase"/>
</dbReference>
<keyword evidence="8" id="KW-0378">Hydrolase</keyword>
<dbReference type="CDD" id="cd09680">
    <property type="entry name" value="Cas10_III"/>
    <property type="match status" value="1"/>
</dbReference>
<dbReference type="PANTHER" id="PTHR36528">
    <property type="entry name" value="CRISPR SYSTEM SINGLE-STRAND-SPECIFIC DEOXYRIBONUCLEASE CAS10/CSM1 (SUBTYPE III-A)"/>
    <property type="match status" value="1"/>
</dbReference>
<dbReference type="PROSITE" id="PS50887">
    <property type="entry name" value="GGDEF"/>
    <property type="match status" value="1"/>
</dbReference>
<evidence type="ECO:0000256" key="3">
    <source>
        <dbReference type="ARBA" id="ARBA00014333"/>
    </source>
</evidence>
<evidence type="ECO:0000256" key="12">
    <source>
        <dbReference type="ARBA" id="ARBA00032922"/>
    </source>
</evidence>
<evidence type="ECO:0000256" key="2">
    <source>
        <dbReference type="ARBA" id="ARBA00005700"/>
    </source>
</evidence>
<keyword evidence="6" id="KW-0547">Nucleotide-binding</keyword>
<evidence type="ECO:0000259" key="13">
    <source>
        <dbReference type="PROSITE" id="PS50887"/>
    </source>
</evidence>
<evidence type="ECO:0000256" key="6">
    <source>
        <dbReference type="ARBA" id="ARBA00022741"/>
    </source>
</evidence>
<dbReference type="Gene3D" id="1.10.3210.10">
    <property type="entry name" value="Hypothetical protein af1432"/>
    <property type="match status" value="1"/>
</dbReference>
<dbReference type="InterPro" id="IPR054767">
    <property type="entry name" value="Cas10-Cmr2_palm2"/>
</dbReference>
<dbReference type="Pfam" id="PF01966">
    <property type="entry name" value="HD"/>
    <property type="match status" value="1"/>
</dbReference>
<dbReference type="Pfam" id="PF18211">
    <property type="entry name" value="Csm1_B"/>
    <property type="match status" value="1"/>
</dbReference>
<accession>A0A7C4GH30</accession>
<evidence type="ECO:0000313" key="14">
    <source>
        <dbReference type="EMBL" id="HGK28242.1"/>
    </source>
</evidence>
<dbReference type="PANTHER" id="PTHR36528:SF1">
    <property type="entry name" value="CRISPR SYSTEM SINGLE-STRAND-SPECIFIC DEOXYRIBONUCLEASE CAS10_CSM1 (SUBTYPE III-A)"/>
    <property type="match status" value="1"/>
</dbReference>
<dbReference type="InterPro" id="IPR006674">
    <property type="entry name" value="HD_domain"/>
</dbReference>
<dbReference type="AlphaFoldDB" id="A0A7C4GH30"/>
<organism evidence="14">
    <name type="scientific">candidate division WOR-3 bacterium</name>
    <dbReference type="NCBI Taxonomy" id="2052148"/>
    <lineage>
        <taxon>Bacteria</taxon>
        <taxon>Bacteria division WOR-3</taxon>
    </lineage>
</organism>
<gene>
    <name evidence="14" type="primary">cas10</name>
    <name evidence="14" type="ORF">ENS41_04730</name>
</gene>
<evidence type="ECO:0000256" key="7">
    <source>
        <dbReference type="ARBA" id="ARBA00022759"/>
    </source>
</evidence>
<keyword evidence="10" id="KW-0067">ATP-binding</keyword>
<keyword evidence="9" id="KW-0269">Exonuclease</keyword>
<evidence type="ECO:0000256" key="10">
    <source>
        <dbReference type="ARBA" id="ARBA00022840"/>
    </source>
</evidence>